<organism evidence="1 2">
    <name type="scientific">Agromyces mariniharenae</name>
    <dbReference type="NCBI Taxonomy" id="2604423"/>
    <lineage>
        <taxon>Bacteria</taxon>
        <taxon>Bacillati</taxon>
        <taxon>Actinomycetota</taxon>
        <taxon>Actinomycetes</taxon>
        <taxon>Micrococcales</taxon>
        <taxon>Microbacteriaceae</taxon>
        <taxon>Agromyces</taxon>
    </lineage>
</organism>
<proteinExistence type="predicted"/>
<name>A0A5S4V881_9MICO</name>
<comment type="caution">
    <text evidence="1">The sequence shown here is derived from an EMBL/GenBank/DDBJ whole genome shotgun (WGS) entry which is preliminary data.</text>
</comment>
<protein>
    <submittedName>
        <fullName evidence="1">Uncharacterized protein</fullName>
    </submittedName>
</protein>
<dbReference type="Proteomes" id="UP000325243">
    <property type="component" value="Unassembled WGS sequence"/>
</dbReference>
<keyword evidence="2" id="KW-1185">Reference proteome</keyword>
<evidence type="ECO:0000313" key="2">
    <source>
        <dbReference type="Proteomes" id="UP000325243"/>
    </source>
</evidence>
<reference evidence="1 2" key="1">
    <citation type="submission" date="2019-08" db="EMBL/GenBank/DDBJ databases">
        <authorList>
            <person name="Hu J."/>
        </authorList>
    </citation>
    <scope>NUCLEOTIDE SEQUENCE [LARGE SCALE GENOMIC DNA]</scope>
    <source>
        <strain evidence="1 2">NEAU-184</strain>
    </source>
</reference>
<evidence type="ECO:0000313" key="1">
    <source>
        <dbReference type="EMBL" id="TYL54259.1"/>
    </source>
</evidence>
<accession>A0A5S4V881</accession>
<gene>
    <name evidence="1" type="ORF">FYC51_11895</name>
</gene>
<dbReference type="EMBL" id="VSSB01000001">
    <property type="protein sequence ID" value="TYL54259.1"/>
    <property type="molecule type" value="Genomic_DNA"/>
</dbReference>
<dbReference type="AlphaFoldDB" id="A0A5S4V881"/>
<sequence length="186" mass="19636">MRLDVEVDERYWAHLPGEFPSDGYADRGAWERDVVARYLAVRPDADDATRAAAADIAEAAVDGLMPSALFGLLFWPTRRAAAALLHVDLAPTLRRGDDPVRELLDGVPTALPPSVDPVEVPGVGSGVAVRFVLPAAPGETPVAGIGYVLSGPRGSVRIVSSPTSTTMVGMLDAPLRELVGTLRFVA</sequence>
<dbReference type="RefSeq" id="WP_148733785.1">
    <property type="nucleotide sequence ID" value="NZ_VSSB01000001.1"/>
</dbReference>